<evidence type="ECO:0000313" key="3">
    <source>
        <dbReference type="EMBL" id="KAJ7372477.1"/>
    </source>
</evidence>
<proteinExistence type="predicted"/>
<comment type="caution">
    <text evidence="3">The sequence shown here is derived from an EMBL/GenBank/DDBJ whole genome shotgun (WGS) entry which is preliminary data.</text>
</comment>
<dbReference type="SMART" id="SM00365">
    <property type="entry name" value="LRR_SD22"/>
    <property type="match status" value="7"/>
</dbReference>
<dbReference type="SMART" id="SM00369">
    <property type="entry name" value="LRR_TYP"/>
    <property type="match status" value="12"/>
</dbReference>
<evidence type="ECO:0000313" key="4">
    <source>
        <dbReference type="Proteomes" id="UP001163046"/>
    </source>
</evidence>
<dbReference type="SMART" id="SM00364">
    <property type="entry name" value="LRR_BAC"/>
    <property type="match status" value="4"/>
</dbReference>
<gene>
    <name evidence="3" type="ORF">OS493_018984</name>
</gene>
<name>A0A9X0CQN2_9CNID</name>
<dbReference type="EMBL" id="MU826836">
    <property type="protein sequence ID" value="KAJ7372477.1"/>
    <property type="molecule type" value="Genomic_DNA"/>
</dbReference>
<dbReference type="InterPro" id="IPR050333">
    <property type="entry name" value="SLRP"/>
</dbReference>
<evidence type="ECO:0000256" key="2">
    <source>
        <dbReference type="ARBA" id="ARBA00022737"/>
    </source>
</evidence>
<dbReference type="PROSITE" id="PS51450">
    <property type="entry name" value="LRR"/>
    <property type="match status" value="2"/>
</dbReference>
<dbReference type="OrthoDB" id="6137954at2759"/>
<keyword evidence="4" id="KW-1185">Reference proteome</keyword>
<dbReference type="Pfam" id="PF13855">
    <property type="entry name" value="LRR_8"/>
    <property type="match status" value="4"/>
</dbReference>
<keyword evidence="2" id="KW-0677">Repeat</keyword>
<reference evidence="3" key="1">
    <citation type="submission" date="2023-01" db="EMBL/GenBank/DDBJ databases">
        <title>Genome assembly of the deep-sea coral Lophelia pertusa.</title>
        <authorList>
            <person name="Herrera S."/>
            <person name="Cordes E."/>
        </authorList>
    </citation>
    <scope>NUCLEOTIDE SEQUENCE</scope>
    <source>
        <strain evidence="3">USNM1676648</strain>
        <tissue evidence="3">Polyp</tissue>
    </source>
</reference>
<protein>
    <submittedName>
        <fullName evidence="3">Uncharacterized protein</fullName>
    </submittedName>
</protein>
<dbReference type="PANTHER" id="PTHR45712">
    <property type="entry name" value="AGAP008170-PA"/>
    <property type="match status" value="1"/>
</dbReference>
<dbReference type="Gene3D" id="3.80.10.10">
    <property type="entry name" value="Ribonuclease Inhibitor"/>
    <property type="match status" value="3"/>
</dbReference>
<dbReference type="InterPro" id="IPR032675">
    <property type="entry name" value="LRR_dom_sf"/>
</dbReference>
<evidence type="ECO:0000256" key="1">
    <source>
        <dbReference type="ARBA" id="ARBA00022614"/>
    </source>
</evidence>
<dbReference type="SUPFAM" id="SSF52075">
    <property type="entry name" value="Outer arm dynein light chain 1"/>
    <property type="match status" value="1"/>
</dbReference>
<dbReference type="InterPro" id="IPR001611">
    <property type="entry name" value="Leu-rich_rpt"/>
</dbReference>
<dbReference type="Proteomes" id="UP001163046">
    <property type="component" value="Unassembled WGS sequence"/>
</dbReference>
<keyword evidence="1" id="KW-0433">Leucine-rich repeat</keyword>
<organism evidence="3 4">
    <name type="scientific">Desmophyllum pertusum</name>
    <dbReference type="NCBI Taxonomy" id="174260"/>
    <lineage>
        <taxon>Eukaryota</taxon>
        <taxon>Metazoa</taxon>
        <taxon>Cnidaria</taxon>
        <taxon>Anthozoa</taxon>
        <taxon>Hexacorallia</taxon>
        <taxon>Scleractinia</taxon>
        <taxon>Caryophylliina</taxon>
        <taxon>Caryophylliidae</taxon>
        <taxon>Desmophyllum</taxon>
    </lineage>
</organism>
<dbReference type="SUPFAM" id="SSF52058">
    <property type="entry name" value="L domain-like"/>
    <property type="match status" value="1"/>
</dbReference>
<sequence>MILAGDDTKSISDLRGNKLKTITAEGFSSPFENMPKLKVLILMQQQNPYQTKYVMHNAFKNLPALEDLWLNDNLLTNFPHPALSQSSSPLSSLKYLHLENNALTSLTSFASSDFSPLLEDLHANQERIHKPFERITALQRLFVHSNQIPSVQEEDLWLLNNLQQLYLSGNRLTNATVHPETFRNLSSLTRLDLDSNNCHYVPVAVQGKSHLPVVNTLYLSSNSITYILQGTFKALDTLRSLYLQNNDIVAVENGAFPEGIGTINLGNNKFNFKHENQFTNLSQLTSLSLYNNLINVIPDTAFHGLTALSALSLQDNQICRILKIMFKDLSSLTSLNLRSNDIAFIEDGTLSVMTKFTYLDLTYNQLTTLPAGGDFHNKRLDKLYISNNRITTIANGTFVNVTCSGSCGQTSRNIVWYVKISFYQKK</sequence>
<dbReference type="AlphaFoldDB" id="A0A9X0CQN2"/>
<dbReference type="PANTHER" id="PTHR45712:SF22">
    <property type="entry name" value="INSULIN-LIKE GROWTH FACTOR-BINDING PROTEIN COMPLEX ACID LABILE SUBUNIT"/>
    <property type="match status" value="1"/>
</dbReference>
<accession>A0A9X0CQN2</accession>
<dbReference type="InterPro" id="IPR003591">
    <property type="entry name" value="Leu-rich_rpt_typical-subtyp"/>
</dbReference>